<reference evidence="2 3" key="1">
    <citation type="submission" date="2018-06" db="EMBL/GenBank/DDBJ databases">
        <title>Actinomadura craniellae sp. nov. isolated from marine sponge Craniella sp.</title>
        <authorList>
            <person name="Li L."/>
            <person name="Xu Q.H."/>
            <person name="Lin H.W."/>
            <person name="Lu Y.H."/>
        </authorList>
    </citation>
    <scope>NUCLEOTIDE SEQUENCE [LARGE SCALE GENOMIC DNA]</scope>
    <source>
        <strain evidence="2 3">LHW63021</strain>
    </source>
</reference>
<dbReference type="Proteomes" id="UP000251891">
    <property type="component" value="Unassembled WGS sequence"/>
</dbReference>
<name>A0A365GZM3_9ACTN</name>
<sequence length="208" mass="23283">MSDSFMVAARIPMARKGFEQWLDTPVPDVAEAIENPEQMYTGWFWDGKSPEGDWHLERADKTVRTLFAEQVDEGRGAVILRHRDDALEAYLFHWGFDRWSVHMALLALAAAGPHSAHDANDHALFWAETSGSLCPPEWNGRLACLAINRTGARFTGRLDLTGVIAALRPAEAAFFSLIERLHAEEQTQGPHLSPRDPEFVDPAVLNRP</sequence>
<gene>
    <name evidence="2" type="ORF">DPM19_26650</name>
</gene>
<evidence type="ECO:0000313" key="2">
    <source>
        <dbReference type="EMBL" id="RAY12289.1"/>
    </source>
</evidence>
<organism evidence="2 3">
    <name type="scientific">Actinomadura craniellae</name>
    <dbReference type="NCBI Taxonomy" id="2231787"/>
    <lineage>
        <taxon>Bacteria</taxon>
        <taxon>Bacillati</taxon>
        <taxon>Actinomycetota</taxon>
        <taxon>Actinomycetes</taxon>
        <taxon>Streptosporangiales</taxon>
        <taxon>Thermomonosporaceae</taxon>
        <taxon>Actinomadura</taxon>
    </lineage>
</organism>
<protein>
    <submittedName>
        <fullName evidence="2">Uncharacterized protein</fullName>
    </submittedName>
</protein>
<feature type="region of interest" description="Disordered" evidence="1">
    <location>
        <begin position="186"/>
        <end position="208"/>
    </location>
</feature>
<comment type="caution">
    <text evidence="2">The sequence shown here is derived from an EMBL/GenBank/DDBJ whole genome shotgun (WGS) entry which is preliminary data.</text>
</comment>
<accession>A0A365GZM3</accession>
<proteinExistence type="predicted"/>
<keyword evidence="3" id="KW-1185">Reference proteome</keyword>
<dbReference type="EMBL" id="QLYX01000014">
    <property type="protein sequence ID" value="RAY12289.1"/>
    <property type="molecule type" value="Genomic_DNA"/>
</dbReference>
<evidence type="ECO:0000313" key="3">
    <source>
        <dbReference type="Proteomes" id="UP000251891"/>
    </source>
</evidence>
<evidence type="ECO:0000256" key="1">
    <source>
        <dbReference type="SAM" id="MobiDB-lite"/>
    </source>
</evidence>
<dbReference type="AlphaFoldDB" id="A0A365GZM3"/>